<dbReference type="PANTHER" id="PTHR31611:SF0">
    <property type="entry name" value="HIGH-AFFINITY NICKEL TRANSPORT PROTEIN NIC1"/>
    <property type="match status" value="1"/>
</dbReference>
<keyword evidence="4" id="KW-0533">Nickel</keyword>
<evidence type="ECO:0000256" key="6">
    <source>
        <dbReference type="ARBA" id="ARBA00022989"/>
    </source>
</evidence>
<dbReference type="STRING" id="71717.A0A4Y7T5A4"/>
<feature type="region of interest" description="Disordered" evidence="9">
    <location>
        <begin position="153"/>
        <end position="172"/>
    </location>
</feature>
<sequence length="437" mass="47157">MPLRLTLLGRSTLLLTAELLANVLCWVVAAILFAPKPETRSLLSLALLAWIVALDADHISAIDNATRGLINLGQLPVTCGLFFSLGHSTIVVVVTIAIAISSDVFERMNRVGEVGGIVGAAVSGSFLFIVGLANTVILFRVLNQRRRQKQIRGAATDNVPAGDVKDAEGEDNQPHRTLTMRIVGPIITFVNRPWKMYPVGVLFGFGFDTASSIALLAISAIAKRHSDKRTIPSSHVVILPLLFTAGMSFLDSLDSVIMLYSYAGFPQRSWKFFEIVPRAAAPPPPPQEKEHISVEERDANEKVEVGKTVTSVEVAEESDEQYKATMQAKMNVMSGLSVILTVLSILVAFTISLITIMGLIGENCRKCIEAAEAEDGGGLAGRWWRGWAAAGEQSGWIGIGIVGGFIAVVAAWYGGRWAYRRYREPSSAAPAGQNNAQ</sequence>
<dbReference type="PANTHER" id="PTHR31611">
    <property type="entry name" value="HIGH-AFFINITY NICKEL TRANSPORT PROTEIN NIC1"/>
    <property type="match status" value="1"/>
</dbReference>
<feature type="transmembrane region" description="Helical" evidence="8">
    <location>
        <begin position="77"/>
        <end position="100"/>
    </location>
</feature>
<dbReference type="OrthoDB" id="5197598at2759"/>
<evidence type="ECO:0000313" key="10">
    <source>
        <dbReference type="EMBL" id="TEB29128.1"/>
    </source>
</evidence>
<dbReference type="GO" id="GO:0005886">
    <property type="term" value="C:plasma membrane"/>
    <property type="evidence" value="ECO:0007669"/>
    <property type="project" value="UniProtKB-SubCell"/>
</dbReference>
<evidence type="ECO:0000256" key="4">
    <source>
        <dbReference type="ARBA" id="ARBA00022596"/>
    </source>
</evidence>
<feature type="transmembrane region" description="Helical" evidence="8">
    <location>
        <begin position="394"/>
        <end position="413"/>
    </location>
</feature>
<dbReference type="GO" id="GO:0012505">
    <property type="term" value="C:endomembrane system"/>
    <property type="evidence" value="ECO:0007669"/>
    <property type="project" value="UniProtKB-SubCell"/>
</dbReference>
<evidence type="ECO:0000256" key="7">
    <source>
        <dbReference type="ARBA" id="ARBA00023136"/>
    </source>
</evidence>
<evidence type="ECO:0000256" key="2">
    <source>
        <dbReference type="ARBA" id="ARBA00010892"/>
    </source>
</evidence>
<feature type="transmembrane region" description="Helical" evidence="8">
    <location>
        <begin position="120"/>
        <end position="142"/>
    </location>
</feature>
<organism evidence="10 11">
    <name type="scientific">Coprinellus micaceus</name>
    <name type="common">Glistening ink-cap mushroom</name>
    <name type="synonym">Coprinus micaceus</name>
    <dbReference type="NCBI Taxonomy" id="71717"/>
    <lineage>
        <taxon>Eukaryota</taxon>
        <taxon>Fungi</taxon>
        <taxon>Dikarya</taxon>
        <taxon>Basidiomycota</taxon>
        <taxon>Agaricomycotina</taxon>
        <taxon>Agaricomycetes</taxon>
        <taxon>Agaricomycetidae</taxon>
        <taxon>Agaricales</taxon>
        <taxon>Agaricineae</taxon>
        <taxon>Psathyrellaceae</taxon>
        <taxon>Coprinellus</taxon>
    </lineage>
</organism>
<feature type="transmembrane region" description="Helical" evidence="8">
    <location>
        <begin position="199"/>
        <end position="221"/>
    </location>
</feature>
<dbReference type="InterPro" id="IPR011541">
    <property type="entry name" value="Ni/Co_transpt_high_affinity"/>
</dbReference>
<protein>
    <recommendedName>
        <fullName evidence="8">Nickel/cobalt efflux system</fullName>
    </recommendedName>
</protein>
<dbReference type="Proteomes" id="UP000298030">
    <property type="component" value="Unassembled WGS sequence"/>
</dbReference>
<comment type="caution">
    <text evidence="10">The sequence shown here is derived from an EMBL/GenBank/DDBJ whole genome shotgun (WGS) entry which is preliminary data.</text>
</comment>
<name>A0A4Y7T5A4_COPMI</name>
<proteinExistence type="inferred from homology"/>
<evidence type="ECO:0000313" key="11">
    <source>
        <dbReference type="Proteomes" id="UP000298030"/>
    </source>
</evidence>
<keyword evidence="3 8" id="KW-0813">Transport</keyword>
<evidence type="ECO:0000256" key="8">
    <source>
        <dbReference type="RuleBase" id="RU362101"/>
    </source>
</evidence>
<evidence type="ECO:0000256" key="1">
    <source>
        <dbReference type="ARBA" id="ARBA00004127"/>
    </source>
</evidence>
<feature type="transmembrane region" description="Helical" evidence="8">
    <location>
        <begin position="12"/>
        <end position="33"/>
    </location>
</feature>
<dbReference type="GO" id="GO:0015099">
    <property type="term" value="F:nickel cation transmembrane transporter activity"/>
    <property type="evidence" value="ECO:0007669"/>
    <property type="project" value="UniProtKB-UniRule"/>
</dbReference>
<gene>
    <name evidence="10" type="ORF">FA13DRAFT_1711458</name>
</gene>
<keyword evidence="7 8" id="KW-0472">Membrane</keyword>
<comment type="subcellular location">
    <subcellularLocation>
        <location evidence="8">Cell membrane</location>
        <topology evidence="8">Multi-pass membrane protein</topology>
    </subcellularLocation>
    <subcellularLocation>
        <location evidence="1">Endomembrane system</location>
        <topology evidence="1">Multi-pass membrane protein</topology>
    </subcellularLocation>
</comment>
<keyword evidence="6 8" id="KW-1133">Transmembrane helix</keyword>
<evidence type="ECO:0000256" key="5">
    <source>
        <dbReference type="ARBA" id="ARBA00022692"/>
    </source>
</evidence>
<evidence type="ECO:0000256" key="3">
    <source>
        <dbReference type="ARBA" id="ARBA00022448"/>
    </source>
</evidence>
<accession>A0A4Y7T5A4</accession>
<dbReference type="EMBL" id="QPFP01000029">
    <property type="protein sequence ID" value="TEB29128.1"/>
    <property type="molecule type" value="Genomic_DNA"/>
</dbReference>
<dbReference type="InterPro" id="IPR004688">
    <property type="entry name" value="Ni/Co_transpt"/>
</dbReference>
<comment type="similarity">
    <text evidence="2 8">Belongs to the NiCoT transporter (TC 2.A.52) family.</text>
</comment>
<feature type="transmembrane region" description="Helical" evidence="8">
    <location>
        <begin position="336"/>
        <end position="360"/>
    </location>
</feature>
<dbReference type="AlphaFoldDB" id="A0A4Y7T5A4"/>
<dbReference type="Pfam" id="PF03824">
    <property type="entry name" value="NicO"/>
    <property type="match status" value="1"/>
</dbReference>
<keyword evidence="5 8" id="KW-0812">Transmembrane</keyword>
<reference evidence="10 11" key="1">
    <citation type="journal article" date="2019" name="Nat. Ecol. Evol.">
        <title>Megaphylogeny resolves global patterns of mushroom evolution.</title>
        <authorList>
            <person name="Varga T."/>
            <person name="Krizsan K."/>
            <person name="Foldi C."/>
            <person name="Dima B."/>
            <person name="Sanchez-Garcia M."/>
            <person name="Sanchez-Ramirez S."/>
            <person name="Szollosi G.J."/>
            <person name="Szarkandi J.G."/>
            <person name="Papp V."/>
            <person name="Albert L."/>
            <person name="Andreopoulos W."/>
            <person name="Angelini C."/>
            <person name="Antonin V."/>
            <person name="Barry K.W."/>
            <person name="Bougher N.L."/>
            <person name="Buchanan P."/>
            <person name="Buyck B."/>
            <person name="Bense V."/>
            <person name="Catcheside P."/>
            <person name="Chovatia M."/>
            <person name="Cooper J."/>
            <person name="Damon W."/>
            <person name="Desjardin D."/>
            <person name="Finy P."/>
            <person name="Geml J."/>
            <person name="Haridas S."/>
            <person name="Hughes K."/>
            <person name="Justo A."/>
            <person name="Karasinski D."/>
            <person name="Kautmanova I."/>
            <person name="Kiss B."/>
            <person name="Kocsube S."/>
            <person name="Kotiranta H."/>
            <person name="LaButti K.M."/>
            <person name="Lechner B.E."/>
            <person name="Liimatainen K."/>
            <person name="Lipzen A."/>
            <person name="Lukacs Z."/>
            <person name="Mihaltcheva S."/>
            <person name="Morgado L.N."/>
            <person name="Niskanen T."/>
            <person name="Noordeloos M.E."/>
            <person name="Ohm R.A."/>
            <person name="Ortiz-Santana B."/>
            <person name="Ovrebo C."/>
            <person name="Racz N."/>
            <person name="Riley R."/>
            <person name="Savchenko A."/>
            <person name="Shiryaev A."/>
            <person name="Soop K."/>
            <person name="Spirin V."/>
            <person name="Szebenyi C."/>
            <person name="Tomsovsky M."/>
            <person name="Tulloss R.E."/>
            <person name="Uehling J."/>
            <person name="Grigoriev I.V."/>
            <person name="Vagvolgyi C."/>
            <person name="Papp T."/>
            <person name="Martin F.M."/>
            <person name="Miettinen O."/>
            <person name="Hibbett D.S."/>
            <person name="Nagy L.G."/>
        </authorList>
    </citation>
    <scope>NUCLEOTIDE SEQUENCE [LARGE SCALE GENOMIC DNA]</scope>
    <source>
        <strain evidence="10 11">FP101781</strain>
    </source>
</reference>
<keyword evidence="11" id="KW-1185">Reference proteome</keyword>
<evidence type="ECO:0000256" key="9">
    <source>
        <dbReference type="SAM" id="MobiDB-lite"/>
    </source>
</evidence>